<dbReference type="Proteomes" id="UP001633002">
    <property type="component" value="Unassembled WGS sequence"/>
</dbReference>
<name>A0ABD3GIE4_9MARC</name>
<evidence type="ECO:0000256" key="1">
    <source>
        <dbReference type="SAM" id="MobiDB-lite"/>
    </source>
</evidence>
<evidence type="ECO:0000313" key="2">
    <source>
        <dbReference type="EMBL" id="KAL3678376.1"/>
    </source>
</evidence>
<comment type="caution">
    <text evidence="2">The sequence shown here is derived from an EMBL/GenBank/DDBJ whole genome shotgun (WGS) entry which is preliminary data.</text>
</comment>
<evidence type="ECO:0000313" key="3">
    <source>
        <dbReference type="Proteomes" id="UP001633002"/>
    </source>
</evidence>
<reference evidence="2 3" key="1">
    <citation type="submission" date="2024-09" db="EMBL/GenBank/DDBJ databases">
        <title>Chromosome-scale assembly of Riccia sorocarpa.</title>
        <authorList>
            <person name="Paukszto L."/>
        </authorList>
    </citation>
    <scope>NUCLEOTIDE SEQUENCE [LARGE SCALE GENOMIC DNA]</scope>
    <source>
        <strain evidence="2">LP-2024</strain>
        <tissue evidence="2">Aerial parts of the thallus</tissue>
    </source>
</reference>
<sequence>MEDKKLTRILRNCYGLQIQWDKSTARWLGPKAENKPSWVEDLSWCWKERGENTKLLGFSFEEGIDAGDMIRRCKQRVNEVCSNPLYGNLSIYGRVTIANAVLLGAFWSYIPLWAGDREELQKLEKQVVNFVWSGASMNTRNRAATKIITQRLKDGGLGLISLTGQYMAFTARMVRWAYHPGEHPLQRIIRAKVEELSMDAFGIPGVQWIYSPAREKIEGVSAVLRNVLATWEKLKCILRHRPLHTMEDWKGIQLWGTAQGSKDGKIRKVDSKAKKLLWEEGHKTLGDVATEDGMELAAWEQRKIRGTESRAVRTAFSKLSQQIKGPTEELEDTLHTFWGCSAVQSTWKAVRNFAAAAMNQEGWRPRCNHILLAKNLPRHLHKHEDWWESLRDATIWRIWMARNAKNFSGEDWHPRKIDSTIWYRFTLYIQAEWRQTRGDGREDFKTNWCFENLGIVLDDNQKLTIPRQAPWKSERVSSRRRVESTADSRPE</sequence>
<keyword evidence="3" id="KW-1185">Reference proteome</keyword>
<organism evidence="2 3">
    <name type="scientific">Riccia sorocarpa</name>
    <dbReference type="NCBI Taxonomy" id="122646"/>
    <lineage>
        <taxon>Eukaryota</taxon>
        <taxon>Viridiplantae</taxon>
        <taxon>Streptophyta</taxon>
        <taxon>Embryophyta</taxon>
        <taxon>Marchantiophyta</taxon>
        <taxon>Marchantiopsida</taxon>
        <taxon>Marchantiidae</taxon>
        <taxon>Marchantiales</taxon>
        <taxon>Ricciaceae</taxon>
        <taxon>Riccia</taxon>
    </lineage>
</organism>
<feature type="region of interest" description="Disordered" evidence="1">
    <location>
        <begin position="471"/>
        <end position="491"/>
    </location>
</feature>
<feature type="compositionally biased region" description="Basic and acidic residues" evidence="1">
    <location>
        <begin position="472"/>
        <end position="491"/>
    </location>
</feature>
<gene>
    <name evidence="2" type="ORF">R1sor_021332</name>
</gene>
<dbReference type="EMBL" id="JBJQOH010000007">
    <property type="protein sequence ID" value="KAL3678376.1"/>
    <property type="molecule type" value="Genomic_DNA"/>
</dbReference>
<dbReference type="AlphaFoldDB" id="A0ABD3GIE4"/>
<accession>A0ABD3GIE4</accession>
<proteinExistence type="predicted"/>
<protein>
    <submittedName>
        <fullName evidence="2">Uncharacterized protein</fullName>
    </submittedName>
</protein>